<evidence type="ECO:0000313" key="2">
    <source>
        <dbReference type="EMBL" id="OWZ05739.1"/>
    </source>
</evidence>
<accession>A0A225VL68</accession>
<comment type="caution">
    <text evidence="2">The sequence shown here is derived from an EMBL/GenBank/DDBJ whole genome shotgun (WGS) entry which is preliminary data.</text>
</comment>
<dbReference type="AlphaFoldDB" id="A0A225VL68"/>
<dbReference type="STRING" id="4795.A0A225VL68"/>
<dbReference type="GO" id="GO:0004672">
    <property type="term" value="F:protein kinase activity"/>
    <property type="evidence" value="ECO:0007669"/>
    <property type="project" value="InterPro"/>
</dbReference>
<keyword evidence="3" id="KW-1185">Reference proteome</keyword>
<gene>
    <name evidence="2" type="ORF">PHMEG_00022114</name>
</gene>
<proteinExistence type="predicted"/>
<dbReference type="InterPro" id="IPR011009">
    <property type="entry name" value="Kinase-like_dom_sf"/>
</dbReference>
<dbReference type="OrthoDB" id="166752at2759"/>
<reference evidence="3" key="1">
    <citation type="submission" date="2017-03" db="EMBL/GenBank/DDBJ databases">
        <title>Phytopthora megakarya and P. palmivora, two closely related causual agents of cacao black pod achieved similar genome size and gene model numbers by different mechanisms.</title>
        <authorList>
            <person name="Ali S."/>
            <person name="Shao J."/>
            <person name="Larry D.J."/>
            <person name="Kronmiller B."/>
            <person name="Shen D."/>
            <person name="Strem M.D."/>
            <person name="Melnick R.L."/>
            <person name="Guiltinan M.J."/>
            <person name="Tyler B.M."/>
            <person name="Meinhardt L.W."/>
            <person name="Bailey B.A."/>
        </authorList>
    </citation>
    <scope>NUCLEOTIDE SEQUENCE [LARGE SCALE GENOMIC DNA]</scope>
    <source>
        <strain evidence="3">zdho120</strain>
    </source>
</reference>
<name>A0A225VL68_9STRA</name>
<dbReference type="EMBL" id="NBNE01004275">
    <property type="protein sequence ID" value="OWZ05739.1"/>
    <property type="molecule type" value="Genomic_DNA"/>
</dbReference>
<keyword evidence="2" id="KW-0418">Kinase</keyword>
<dbReference type="Pfam" id="PF07714">
    <property type="entry name" value="PK_Tyr_Ser-Thr"/>
    <property type="match status" value="1"/>
</dbReference>
<sequence>MKTKVEVICWKTPEVINKGKPSAQSDVYSFGMYVADAVTSNVPWCRNMSHVKFRVIPKAFDNDKQWTMVEKSCAFERSENVMLSDAIELLHEFAEDEFFQERLRKMKEEPE</sequence>
<dbReference type="Gene3D" id="1.10.510.10">
    <property type="entry name" value="Transferase(Phosphotransferase) domain 1"/>
    <property type="match status" value="1"/>
</dbReference>
<protein>
    <submittedName>
        <fullName evidence="2">Protein kinase</fullName>
    </submittedName>
</protein>
<feature type="domain" description="Serine-threonine/tyrosine-protein kinase catalytic" evidence="1">
    <location>
        <begin position="7"/>
        <end position="45"/>
    </location>
</feature>
<evidence type="ECO:0000313" key="3">
    <source>
        <dbReference type="Proteomes" id="UP000198211"/>
    </source>
</evidence>
<dbReference type="InterPro" id="IPR001245">
    <property type="entry name" value="Ser-Thr/Tyr_kinase_cat_dom"/>
</dbReference>
<dbReference type="SUPFAM" id="SSF56112">
    <property type="entry name" value="Protein kinase-like (PK-like)"/>
    <property type="match status" value="1"/>
</dbReference>
<dbReference type="Proteomes" id="UP000198211">
    <property type="component" value="Unassembled WGS sequence"/>
</dbReference>
<organism evidence="2 3">
    <name type="scientific">Phytophthora megakarya</name>
    <dbReference type="NCBI Taxonomy" id="4795"/>
    <lineage>
        <taxon>Eukaryota</taxon>
        <taxon>Sar</taxon>
        <taxon>Stramenopiles</taxon>
        <taxon>Oomycota</taxon>
        <taxon>Peronosporomycetes</taxon>
        <taxon>Peronosporales</taxon>
        <taxon>Peronosporaceae</taxon>
        <taxon>Phytophthora</taxon>
    </lineage>
</organism>
<evidence type="ECO:0000259" key="1">
    <source>
        <dbReference type="Pfam" id="PF07714"/>
    </source>
</evidence>
<keyword evidence="2" id="KW-0808">Transferase</keyword>